<organism evidence="1 2">
    <name type="scientific">Mucilaginibacter defluvii</name>
    <dbReference type="NCBI Taxonomy" id="1196019"/>
    <lineage>
        <taxon>Bacteria</taxon>
        <taxon>Pseudomonadati</taxon>
        <taxon>Bacteroidota</taxon>
        <taxon>Sphingobacteriia</taxon>
        <taxon>Sphingobacteriales</taxon>
        <taxon>Sphingobacteriaceae</taxon>
        <taxon>Mucilaginibacter</taxon>
    </lineage>
</organism>
<accession>A0ABP9G446</accession>
<sequence>MAKKIQKKRRVLVAKMSSGGVIAKRSNGNKLSSHGIAVLKHSPYTIGRDETVKIIKAVDKIYNQETSDIERLARIYSVKK</sequence>
<keyword evidence="2" id="KW-1185">Reference proteome</keyword>
<gene>
    <name evidence="1" type="ORF">GCM10023313_35560</name>
</gene>
<dbReference type="Proteomes" id="UP001501436">
    <property type="component" value="Unassembled WGS sequence"/>
</dbReference>
<protein>
    <submittedName>
        <fullName evidence="1">Uncharacterized protein</fullName>
    </submittedName>
</protein>
<evidence type="ECO:0000313" key="2">
    <source>
        <dbReference type="Proteomes" id="UP001501436"/>
    </source>
</evidence>
<dbReference type="RefSeq" id="WP_345333430.1">
    <property type="nucleotide sequence ID" value="NZ_BAABJI010000004.1"/>
</dbReference>
<evidence type="ECO:0000313" key="1">
    <source>
        <dbReference type="EMBL" id="GAA4927871.1"/>
    </source>
</evidence>
<reference evidence="2" key="1">
    <citation type="journal article" date="2019" name="Int. J. Syst. Evol. Microbiol.">
        <title>The Global Catalogue of Microorganisms (GCM) 10K type strain sequencing project: providing services to taxonomists for standard genome sequencing and annotation.</title>
        <authorList>
            <consortium name="The Broad Institute Genomics Platform"/>
            <consortium name="The Broad Institute Genome Sequencing Center for Infectious Disease"/>
            <person name="Wu L."/>
            <person name="Ma J."/>
        </authorList>
    </citation>
    <scope>NUCLEOTIDE SEQUENCE [LARGE SCALE GENOMIC DNA]</scope>
    <source>
        <strain evidence="2">JCM 18283</strain>
    </source>
</reference>
<dbReference type="EMBL" id="BAABJI010000004">
    <property type="protein sequence ID" value="GAA4927871.1"/>
    <property type="molecule type" value="Genomic_DNA"/>
</dbReference>
<proteinExistence type="predicted"/>
<name>A0ABP9G446_9SPHI</name>
<comment type="caution">
    <text evidence="1">The sequence shown here is derived from an EMBL/GenBank/DDBJ whole genome shotgun (WGS) entry which is preliminary data.</text>
</comment>